<name>A0A1L5BRW4_SPHIB</name>
<dbReference type="Pfam" id="PF01204">
    <property type="entry name" value="Trehalase"/>
    <property type="match status" value="1"/>
</dbReference>
<dbReference type="PANTHER" id="PTHR23403">
    <property type="entry name" value="TREHALASE"/>
    <property type="match status" value="1"/>
</dbReference>
<dbReference type="SUPFAM" id="SSF48208">
    <property type="entry name" value="Six-hairpin glycosidases"/>
    <property type="match status" value="1"/>
</dbReference>
<evidence type="ECO:0000256" key="2">
    <source>
        <dbReference type="ARBA" id="ARBA00023295"/>
    </source>
</evidence>
<dbReference type="InterPro" id="IPR008928">
    <property type="entry name" value="6-hairpin_glycosidase_sf"/>
</dbReference>
<sequence length="565" mass="62326">MASVSGITLAMAAPRSSILSRLPAGSRPIAVSTPAQSDATIRRRPSEGSARSASERALEVSRSAKTPADTFGPLYDAVQRAKVFPDNKTFVDLIPRETPDTIMAAFRAESPQTRDQLMAFVGRHFRSQNEVGAKPRLREHIKALWTILAKPPLAVVPGSSSLQLPNTFVVAGGRFNEMYYWDSYFTMLGLKADGEKPLIEAMLGNFMSLVERYGHVPNGTRSYYLTRSQPPFLSFMMDLSDNTDPVINAQRLEVLKTEHAYWMAGSDCLGKDGTCQHVVRMPDGSLLNRYWDARDTPRDESYTIDVATAAEAAPRPAAMVYRDLRAGAESGWDFSSRWLRDSKRLSTIHTTEIVPIDLNSLLFNLERSIARRCASAEDSTCAAKFRRLADARRTAIDKYLWNATEKRFGDWDRSAGRLTASVSSAALYPLFVGLATTLQANETAKLTEARLLAPGGLRTTTVGTSEQWDEPNGWAPLQWIAVQGLDRYNHTALADQLASRWVRTVSGFYDCTGRMVEKYDIESGLAGGGGEYPVQDGFGWTNGVTRALLDRPGIERSIVASCPAK</sequence>
<dbReference type="KEGG" id="sinb:SIDU_14350"/>
<dbReference type="PROSITE" id="PS00928">
    <property type="entry name" value="TREHALASE_2"/>
    <property type="match status" value="1"/>
</dbReference>
<evidence type="ECO:0000313" key="5">
    <source>
        <dbReference type="Proteomes" id="UP000004550"/>
    </source>
</evidence>
<dbReference type="EMBL" id="CP013070">
    <property type="protein sequence ID" value="APL95599.1"/>
    <property type="molecule type" value="Genomic_DNA"/>
</dbReference>
<dbReference type="RefSeq" id="WP_007686882.1">
    <property type="nucleotide sequence ID" value="NZ_CP013070.1"/>
</dbReference>
<accession>A0A1L5BRW4</accession>
<dbReference type="InterPro" id="IPR018232">
    <property type="entry name" value="Glyco_hydro_37_CS"/>
</dbReference>
<organism evidence="4 5">
    <name type="scientific">Sphingobium indicum (strain DSM 16412 / CCM 7286 / MTCC 6364 / B90A)</name>
    <dbReference type="NCBI Taxonomy" id="861109"/>
    <lineage>
        <taxon>Bacteria</taxon>
        <taxon>Pseudomonadati</taxon>
        <taxon>Pseudomonadota</taxon>
        <taxon>Alphaproteobacteria</taxon>
        <taxon>Sphingomonadales</taxon>
        <taxon>Sphingomonadaceae</taxon>
        <taxon>Sphingobium</taxon>
    </lineage>
</organism>
<keyword evidence="1" id="KW-0378">Hydrolase</keyword>
<protein>
    <submittedName>
        <fullName evidence="4">Trehalase</fullName>
    </submittedName>
</protein>
<evidence type="ECO:0000313" key="4">
    <source>
        <dbReference type="EMBL" id="APL95599.1"/>
    </source>
</evidence>
<dbReference type="PRINTS" id="PR00744">
    <property type="entry name" value="GLHYDRLASE37"/>
</dbReference>
<dbReference type="GO" id="GO:0005993">
    <property type="term" value="P:trehalose catabolic process"/>
    <property type="evidence" value="ECO:0007669"/>
    <property type="project" value="TreeGrafter"/>
</dbReference>
<keyword evidence="2" id="KW-0326">Glycosidase</keyword>
<dbReference type="Proteomes" id="UP000004550">
    <property type="component" value="Chromosome"/>
</dbReference>
<evidence type="ECO:0000256" key="3">
    <source>
        <dbReference type="SAM" id="MobiDB-lite"/>
    </source>
</evidence>
<gene>
    <name evidence="4" type="ORF">SIDU_14350</name>
</gene>
<dbReference type="InterPro" id="IPR012341">
    <property type="entry name" value="6hp_glycosidase-like_sf"/>
</dbReference>
<dbReference type="InterPro" id="IPR001661">
    <property type="entry name" value="Glyco_hydro_37"/>
</dbReference>
<dbReference type="GO" id="GO:0004555">
    <property type="term" value="F:alpha,alpha-trehalase activity"/>
    <property type="evidence" value="ECO:0007669"/>
    <property type="project" value="InterPro"/>
</dbReference>
<dbReference type="NCBIfam" id="NF009773">
    <property type="entry name" value="PRK13270.1"/>
    <property type="match status" value="1"/>
</dbReference>
<dbReference type="AlphaFoldDB" id="A0A1L5BRW4"/>
<proteinExistence type="predicted"/>
<reference evidence="4 5" key="1">
    <citation type="journal article" date="2012" name="J. Bacteriol.">
        <title>Genome sequence of Sphingobium indicum B90A, a hexachlorocyclohexane-degrading bacterium.</title>
        <authorList>
            <person name="Anand S."/>
            <person name="Sangwan N."/>
            <person name="Lata P."/>
            <person name="Kaur J."/>
            <person name="Dua A."/>
            <person name="Singh A.K."/>
            <person name="Verma M."/>
            <person name="Kaur J."/>
            <person name="Khurana J.P."/>
            <person name="Khurana P."/>
            <person name="Mathur S."/>
            <person name="Lal R."/>
        </authorList>
    </citation>
    <scope>NUCLEOTIDE SEQUENCE [LARGE SCALE GENOMIC DNA]</scope>
    <source>
        <strain evidence="5">DSM 16412 / CCM 7286 / MTCC 6364 / B90A</strain>
    </source>
</reference>
<evidence type="ECO:0000256" key="1">
    <source>
        <dbReference type="ARBA" id="ARBA00022801"/>
    </source>
</evidence>
<feature type="region of interest" description="Disordered" evidence="3">
    <location>
        <begin position="28"/>
        <end position="64"/>
    </location>
</feature>
<dbReference type="PANTHER" id="PTHR23403:SF8">
    <property type="entry name" value="CYTOPLASMIC TREHALASE"/>
    <property type="match status" value="1"/>
</dbReference>
<dbReference type="Gene3D" id="1.50.10.10">
    <property type="match status" value="1"/>
</dbReference>